<dbReference type="AlphaFoldDB" id="A0A430QB40"/>
<evidence type="ECO:0000313" key="3">
    <source>
        <dbReference type="Proteomes" id="UP000290809"/>
    </source>
</evidence>
<sequence length="713" mass="82673">MKKISNTRKLLVFDHRCLRNIAGICWDHRVSNSEVRRRVLGNDGKSVDEVMNLHRLRWLGHVLRMPEHRLPRRAMLTGVGDGWKKVRGGQTKTWHQCLKSLTSSLSHVGRCRLLGWGPRDFRNQWLETLGDMAQNRSQWRRCIHSLYGNLDRCTYVPVSNNVELRTYRHRKVLRDNIQGGVKRISGLIYEETRGLWTLLWKTWKHWTAIWDEEQVPKDWREELLIEIPKQVRVLLNRMKDSVDAQLRDQQAGFRKDRSAFDKLLRSCLLSPFLLLLMSTSKVKYGIQWTSRMQLDDLDFADDLALLSQTQQQMQKKTTSVVAAPTALALNTHKGKSKILRYNTECTNPITIDGEDLEDVKTFTYLGSIIDEQGGSDADVKARIGKARAAYLQLRNIWNSKQLSTNTKVRIFNTNVKTVLLYGVFINSCLRKILRTLWPDTISNNVLWERTNQITAEEEALERRGRPKNTFLSWRMLVSGLCSIGSNIHFTDDLALLSQTQQQMQEKTNSVAAASAAIGLNIHKGKSKILRYNTECTNPITIDGEHLEDVKTFTYLGSIIDEHGGPDADVQARIRKARAAYLQLKNIWNSKQLIFNTNVKTVLLYGVFINSCLRKILRTLWPDTISNNVLKKLWKWIAHRLRKAPDCVTRQALTWTPQSQRKRGRPKNKLRREMVIDMRKMNKNWMELKKKAQDRLGWRMLVGGLCSIESNRRK</sequence>
<gene>
    <name evidence="2" type="ORF">DC041_0005224</name>
</gene>
<dbReference type="PANTHER" id="PTHR47027:SF25">
    <property type="entry name" value="REVERSE TRANSCRIPTASE DOMAIN-CONTAINING PROTEIN"/>
    <property type="match status" value="1"/>
</dbReference>
<protein>
    <recommendedName>
        <fullName evidence="1">DUF6451 domain-containing protein</fullName>
    </recommendedName>
</protein>
<dbReference type="PANTHER" id="PTHR47027">
    <property type="entry name" value="REVERSE TRANSCRIPTASE DOMAIN-CONTAINING PROTEIN"/>
    <property type="match status" value="1"/>
</dbReference>
<dbReference type="Pfam" id="PF20049">
    <property type="entry name" value="DUF6451"/>
    <property type="match status" value="2"/>
</dbReference>
<name>A0A430QB40_SCHBO</name>
<proteinExistence type="predicted"/>
<reference evidence="2 3" key="1">
    <citation type="journal article" date="2019" name="PLoS Pathog.">
        <title>Genome sequence of the bovine parasite Schistosoma bovis Tanzania.</title>
        <authorList>
            <person name="Oey H."/>
            <person name="Zakrzewski M."/>
            <person name="Gobert G."/>
            <person name="Gravermann K."/>
            <person name="Stoye J."/>
            <person name="Jones M."/>
            <person name="Mcmanus D."/>
            <person name="Krause L."/>
        </authorList>
    </citation>
    <scope>NUCLEOTIDE SEQUENCE [LARGE SCALE GENOMIC DNA]</scope>
    <source>
        <strain evidence="2 3">TAN1997</strain>
    </source>
</reference>
<dbReference type="STRING" id="6184.A0A430QB40"/>
<comment type="caution">
    <text evidence="2">The sequence shown here is derived from an EMBL/GenBank/DDBJ whole genome shotgun (WGS) entry which is preliminary data.</text>
</comment>
<dbReference type="EMBL" id="QMKO01002071">
    <property type="protein sequence ID" value="RTG84927.1"/>
    <property type="molecule type" value="Genomic_DNA"/>
</dbReference>
<evidence type="ECO:0000259" key="1">
    <source>
        <dbReference type="Pfam" id="PF20049"/>
    </source>
</evidence>
<organism evidence="2 3">
    <name type="scientific">Schistosoma bovis</name>
    <name type="common">Blood fluke</name>
    <dbReference type="NCBI Taxonomy" id="6184"/>
    <lineage>
        <taxon>Eukaryota</taxon>
        <taxon>Metazoa</taxon>
        <taxon>Spiralia</taxon>
        <taxon>Lophotrochozoa</taxon>
        <taxon>Platyhelminthes</taxon>
        <taxon>Trematoda</taxon>
        <taxon>Digenea</taxon>
        <taxon>Strigeidida</taxon>
        <taxon>Schistosomatoidea</taxon>
        <taxon>Schistosomatidae</taxon>
        <taxon>Schistosoma</taxon>
    </lineage>
</organism>
<keyword evidence="3" id="KW-1185">Reference proteome</keyword>
<dbReference type="InterPro" id="IPR045609">
    <property type="entry name" value="DUF6451"/>
</dbReference>
<evidence type="ECO:0000313" key="2">
    <source>
        <dbReference type="EMBL" id="RTG84927.1"/>
    </source>
</evidence>
<feature type="domain" description="DUF6451" evidence="1">
    <location>
        <begin position="579"/>
        <end position="604"/>
    </location>
</feature>
<accession>A0A430QB40</accession>
<feature type="domain" description="DUF6451" evidence="1">
    <location>
        <begin position="389"/>
        <end position="421"/>
    </location>
</feature>
<dbReference type="Proteomes" id="UP000290809">
    <property type="component" value="Unassembled WGS sequence"/>
</dbReference>